<name>A0A162U5P8_PHYB8</name>
<keyword evidence="2" id="KW-1185">Reference proteome</keyword>
<evidence type="ECO:0000313" key="2">
    <source>
        <dbReference type="Proteomes" id="UP000077315"/>
    </source>
</evidence>
<dbReference type="InParanoid" id="A0A162U5P8"/>
<gene>
    <name evidence="1" type="ORF">PHYBLDRAFT_169661</name>
</gene>
<proteinExistence type="predicted"/>
<dbReference type="Proteomes" id="UP000077315">
    <property type="component" value="Unassembled WGS sequence"/>
</dbReference>
<dbReference type="VEuPathDB" id="FungiDB:PHYBLDRAFT_169661"/>
<sequence length="572" mass="66544">MVKGLKKNSLKKPLLDSLNGSFTIPYETRKQLRLPNILHLKTKHWSNIHHVIADFFDNANNWDSHPNSFYTILLNTLQKISLSKECPPALTSYAQATLERYNNSAIKKDFFNDYIKQERLATLKKEEEYAIQEGKITGAILSGQGAKSFRKKVNDIFQDNFEVDQERFQDEEDTQDEEEGSNDNICEFLKNFQSKYRLMRNEEKWELSDGVYVEDVLYKFGMRCSFEHLCHSWIIDPDDKTYSKYKVFSPQQLEEIKSRNPVEIPEIRDELAAYLGQFDKIQSTIDLRKLLVTREFYENYDNEKHADMDWICRTLDNLLPLYEKKNTFKKSNNERWYQNRIWTMIDTLLETIEGISVVRGEACSASSSKRKNQERLPASVEKLENKKMGRRQDLIITNNEIIEMGVGEEKSADNNTNMILERGLKCPKAMKDTLLQLYEVIKYNKDLISSLNVVGLTTFGLELYIDIMDNPVNYTCRITRSEKLTIPHNIEELPEKTLPLLSALLSLRLLVSKNSLLLKTRQDTKQELKSSLKRAFSNAEDRNIISKISCALTPEEQGRFKSPGKKAKRNIS</sequence>
<organism evidence="1 2">
    <name type="scientific">Phycomyces blakesleeanus (strain ATCC 8743b / DSM 1359 / FGSC 10004 / NBRC 33097 / NRRL 1555)</name>
    <dbReference type="NCBI Taxonomy" id="763407"/>
    <lineage>
        <taxon>Eukaryota</taxon>
        <taxon>Fungi</taxon>
        <taxon>Fungi incertae sedis</taxon>
        <taxon>Mucoromycota</taxon>
        <taxon>Mucoromycotina</taxon>
        <taxon>Mucoromycetes</taxon>
        <taxon>Mucorales</taxon>
        <taxon>Phycomycetaceae</taxon>
        <taxon>Phycomyces</taxon>
    </lineage>
</organism>
<accession>A0A162U5P8</accession>
<dbReference type="RefSeq" id="XP_018290573.1">
    <property type="nucleotide sequence ID" value="XM_018436125.1"/>
</dbReference>
<reference evidence="2" key="1">
    <citation type="submission" date="2015-06" db="EMBL/GenBank/DDBJ databases">
        <title>Expansion of signal transduction pathways in fungi by whole-genome duplication.</title>
        <authorList>
            <consortium name="DOE Joint Genome Institute"/>
            <person name="Corrochano L.M."/>
            <person name="Kuo A."/>
            <person name="Marcet-Houben M."/>
            <person name="Polaino S."/>
            <person name="Salamov A."/>
            <person name="Villalobos J.M."/>
            <person name="Alvarez M.I."/>
            <person name="Avalos J."/>
            <person name="Benito E.P."/>
            <person name="Benoit I."/>
            <person name="Burger G."/>
            <person name="Camino L.P."/>
            <person name="Canovas D."/>
            <person name="Cerda-Olmedo E."/>
            <person name="Cheng J.-F."/>
            <person name="Dominguez A."/>
            <person name="Elias M."/>
            <person name="Eslava A.P."/>
            <person name="Glaser F."/>
            <person name="Grimwood J."/>
            <person name="Gutierrez G."/>
            <person name="Heitman J."/>
            <person name="Henrissat B."/>
            <person name="Iturriaga E.A."/>
            <person name="Lang B.F."/>
            <person name="Lavin J.L."/>
            <person name="Lee S."/>
            <person name="Li W."/>
            <person name="Lindquist E."/>
            <person name="Lopez-Garcia S."/>
            <person name="Luque E.M."/>
            <person name="Marcos A.T."/>
            <person name="Martin J."/>
            <person name="McCluskey K."/>
            <person name="Medina H.R."/>
            <person name="Miralles-Duran A."/>
            <person name="Miyazaki A."/>
            <person name="Munoz-Torres E."/>
            <person name="Oguiza J.A."/>
            <person name="Ohm R."/>
            <person name="Olmedo M."/>
            <person name="Orejas M."/>
            <person name="Ortiz-Castellanos L."/>
            <person name="Pisabarro A.G."/>
            <person name="Rodriguez-Romero J."/>
            <person name="Ruiz-Herrera J."/>
            <person name="Ruiz-Vazquez R."/>
            <person name="Sanz C."/>
            <person name="Schackwitz W."/>
            <person name="Schmutz J."/>
            <person name="Shahriari M."/>
            <person name="Shelest E."/>
            <person name="Silva-Franco F."/>
            <person name="Soanes D."/>
            <person name="Syed K."/>
            <person name="Tagua V.G."/>
            <person name="Talbot N.J."/>
            <person name="Thon M."/>
            <person name="De vries R.P."/>
            <person name="Wiebenga A."/>
            <person name="Yadav J.S."/>
            <person name="Braun E.L."/>
            <person name="Baker S."/>
            <person name="Garre V."/>
            <person name="Horwitz B."/>
            <person name="Torres-Martinez S."/>
            <person name="Idnurm A."/>
            <person name="Herrera-Estrella A."/>
            <person name="Gabaldon T."/>
            <person name="Grigoriev I.V."/>
        </authorList>
    </citation>
    <scope>NUCLEOTIDE SEQUENCE [LARGE SCALE GENOMIC DNA]</scope>
    <source>
        <strain evidence="2">NRRL 1555(-)</strain>
    </source>
</reference>
<dbReference type="GeneID" id="28997031"/>
<dbReference type="EMBL" id="KV440983">
    <property type="protein sequence ID" value="OAD72533.1"/>
    <property type="molecule type" value="Genomic_DNA"/>
</dbReference>
<protein>
    <submittedName>
        <fullName evidence="1">Uncharacterized protein</fullName>
    </submittedName>
</protein>
<dbReference type="OrthoDB" id="2385582at2759"/>
<evidence type="ECO:0000313" key="1">
    <source>
        <dbReference type="EMBL" id="OAD72533.1"/>
    </source>
</evidence>
<dbReference type="AlphaFoldDB" id="A0A162U5P8"/>